<dbReference type="OrthoDB" id="288942at2759"/>
<comment type="caution">
    <text evidence="2">The sequence shown here is derived from an EMBL/GenBank/DDBJ whole genome shotgun (WGS) entry which is preliminary data.</text>
</comment>
<dbReference type="EMBL" id="JAAMPI010000398">
    <property type="protein sequence ID" value="KAF4631910.1"/>
    <property type="molecule type" value="Genomic_DNA"/>
</dbReference>
<organism evidence="2 3">
    <name type="scientific">Cudoniella acicularis</name>
    <dbReference type="NCBI Taxonomy" id="354080"/>
    <lineage>
        <taxon>Eukaryota</taxon>
        <taxon>Fungi</taxon>
        <taxon>Dikarya</taxon>
        <taxon>Ascomycota</taxon>
        <taxon>Pezizomycotina</taxon>
        <taxon>Leotiomycetes</taxon>
        <taxon>Helotiales</taxon>
        <taxon>Tricladiaceae</taxon>
        <taxon>Cudoniella</taxon>
    </lineage>
</organism>
<dbReference type="Proteomes" id="UP000566819">
    <property type="component" value="Unassembled WGS sequence"/>
</dbReference>
<feature type="compositionally biased region" description="Polar residues" evidence="1">
    <location>
        <begin position="134"/>
        <end position="146"/>
    </location>
</feature>
<evidence type="ECO:0000313" key="2">
    <source>
        <dbReference type="EMBL" id="KAF4631910.1"/>
    </source>
</evidence>
<reference evidence="2 3" key="1">
    <citation type="submission" date="2020-03" db="EMBL/GenBank/DDBJ databases">
        <title>Draft Genome Sequence of Cudoniella acicularis.</title>
        <authorList>
            <person name="Buettner E."/>
            <person name="Kellner H."/>
        </authorList>
    </citation>
    <scope>NUCLEOTIDE SEQUENCE [LARGE SCALE GENOMIC DNA]</scope>
    <source>
        <strain evidence="2 3">DSM 108380</strain>
    </source>
</reference>
<dbReference type="PANTHER" id="PTHR38790">
    <property type="entry name" value="2EXR DOMAIN-CONTAINING PROTEIN-RELATED"/>
    <property type="match status" value="1"/>
</dbReference>
<evidence type="ECO:0000256" key="1">
    <source>
        <dbReference type="SAM" id="MobiDB-lite"/>
    </source>
</evidence>
<dbReference type="AlphaFoldDB" id="A0A8H4RKZ1"/>
<keyword evidence="3" id="KW-1185">Reference proteome</keyword>
<feature type="region of interest" description="Disordered" evidence="1">
    <location>
        <begin position="122"/>
        <end position="150"/>
    </location>
</feature>
<sequence length="489" mass="56567">MAKIFVRWAECFLVDGILDVKPFGEAWLWSQLELGALLQATSAQGYPIMSYPDRPDLLFLPEVRPLFNLPRRTNFKAVWPVSLYGAGGPIIPDFSSHYELEICSKTSITVFKMDRSRRSNPFFQGIQRLRRGPTSPTSSEPSQAPASPTRPILIKPIPIHQRPLAIHPQDASPLFSSIPPEIRDSIFKYALTEYNKTDPDSQYAQSSNYTRPGYTAKRTLTIGLLVTCRRIYRETYHLPPVTKEHVFWHGRWPPEANGRHYYLHGYQQETSHFQRMQNWQKDLVKEVHLFTQMFWLEGTFPRLCGEPMMQGIKKVKITIRRGDWWDNEINKALCIDPHNNNSQNVSAVHRDWAREKNGEVLKWDKTAWGFAFAKLKSLKEVEIELETSDDKKDELMAIVEKAKTWRFPMRDGTALSTKGLPEKINAWQSSMCYWSDLCPYCGWGEKCPVVDPPNKGCEERKRLRAEGKGPLCHVVSLRWRVINAEEERS</sequence>
<accession>A0A8H4RKZ1</accession>
<evidence type="ECO:0000313" key="3">
    <source>
        <dbReference type="Proteomes" id="UP000566819"/>
    </source>
</evidence>
<proteinExistence type="predicted"/>
<name>A0A8H4RKZ1_9HELO</name>
<protein>
    <submittedName>
        <fullName evidence="2">Uncharacterized protein</fullName>
    </submittedName>
</protein>
<gene>
    <name evidence="2" type="ORF">G7Y89_g6215</name>
</gene>